<protein>
    <submittedName>
        <fullName evidence="7">Sugar-binding transcriptional regulator</fullName>
    </submittedName>
</protein>
<accession>A0A3A3Z741</accession>
<keyword evidence="2" id="KW-0805">Transcription regulation</keyword>
<keyword evidence="3" id="KW-0238">DNA-binding</keyword>
<proteinExistence type="inferred from homology"/>
<evidence type="ECO:0000259" key="6">
    <source>
        <dbReference type="Pfam" id="PF04545"/>
    </source>
</evidence>
<feature type="domain" description="RNA polymerase sigma-70 region 4" evidence="6">
    <location>
        <begin position="15"/>
        <end position="47"/>
    </location>
</feature>
<dbReference type="AlphaFoldDB" id="A0A3A3Z741"/>
<organism evidence="7 8">
    <name type="scientific">Vallicoccus soli</name>
    <dbReference type="NCBI Taxonomy" id="2339232"/>
    <lineage>
        <taxon>Bacteria</taxon>
        <taxon>Bacillati</taxon>
        <taxon>Actinomycetota</taxon>
        <taxon>Actinomycetes</taxon>
        <taxon>Motilibacterales</taxon>
        <taxon>Vallicoccaceae</taxon>
        <taxon>Vallicoccus</taxon>
    </lineage>
</organism>
<name>A0A3A3Z741_9ACTN</name>
<dbReference type="SUPFAM" id="SSF100950">
    <property type="entry name" value="NagB/RpiA/CoA transferase-like"/>
    <property type="match status" value="1"/>
</dbReference>
<dbReference type="InterPro" id="IPR051054">
    <property type="entry name" value="SorC_transcr_regulators"/>
</dbReference>
<dbReference type="OrthoDB" id="186585at2"/>
<dbReference type="InterPro" id="IPR007324">
    <property type="entry name" value="Sugar-bd_dom_put"/>
</dbReference>
<dbReference type="Pfam" id="PF04198">
    <property type="entry name" value="Sugar-bind"/>
    <property type="match status" value="1"/>
</dbReference>
<comment type="caution">
    <text evidence="7">The sequence shown here is derived from an EMBL/GenBank/DDBJ whole genome shotgun (WGS) entry which is preliminary data.</text>
</comment>
<reference evidence="7 8" key="1">
    <citation type="submission" date="2018-09" db="EMBL/GenBank/DDBJ databases">
        <title>YIM 75000 draft genome.</title>
        <authorList>
            <person name="Tang S."/>
            <person name="Feng Y."/>
        </authorList>
    </citation>
    <scope>NUCLEOTIDE SEQUENCE [LARGE SCALE GENOMIC DNA]</scope>
    <source>
        <strain evidence="7 8">YIM 75000</strain>
    </source>
</reference>
<evidence type="ECO:0000256" key="1">
    <source>
        <dbReference type="ARBA" id="ARBA00010466"/>
    </source>
</evidence>
<dbReference type="GO" id="GO:0006352">
    <property type="term" value="P:DNA-templated transcription initiation"/>
    <property type="evidence" value="ECO:0007669"/>
    <property type="project" value="InterPro"/>
</dbReference>
<dbReference type="Proteomes" id="UP000265614">
    <property type="component" value="Unassembled WGS sequence"/>
</dbReference>
<dbReference type="EMBL" id="QZEZ01000001">
    <property type="protein sequence ID" value="RJK97747.1"/>
    <property type="molecule type" value="Genomic_DNA"/>
</dbReference>
<comment type="similarity">
    <text evidence="1">Belongs to the SorC transcriptional regulatory family.</text>
</comment>
<evidence type="ECO:0000256" key="4">
    <source>
        <dbReference type="ARBA" id="ARBA00023163"/>
    </source>
</evidence>
<keyword evidence="8" id="KW-1185">Reference proteome</keyword>
<dbReference type="PANTHER" id="PTHR34294:SF1">
    <property type="entry name" value="TRANSCRIPTIONAL REGULATOR LSRR"/>
    <property type="match status" value="1"/>
</dbReference>
<evidence type="ECO:0000313" key="7">
    <source>
        <dbReference type="EMBL" id="RJK97747.1"/>
    </source>
</evidence>
<feature type="domain" description="Sugar-binding" evidence="5">
    <location>
        <begin position="62"/>
        <end position="315"/>
    </location>
</feature>
<evidence type="ECO:0000313" key="8">
    <source>
        <dbReference type="Proteomes" id="UP000265614"/>
    </source>
</evidence>
<evidence type="ECO:0000259" key="5">
    <source>
        <dbReference type="Pfam" id="PF04198"/>
    </source>
</evidence>
<sequence>MPAARDPDVLLRAARLYYEERLSQDEVAARLGTSRSNVSRMLTAAFEQGIVEIRVNDPAGRDGELERALVARYGLDAAVVAVRSSLPGLHVRDRVAALAWQWLRGALRDGMVLALSWGRALQDLVYAVPAGSPVAVEVVQLVGGLSAVDHATTGQELVRELAARLQARYRYLHAPAVLTSATARDTLLAERSVQEQLDAARRADLAVVGIGAVGRGSSGAVLRSLALSPEERAAFEAAGPVGDVAARFFDAHGREVHGPVHDRVLAVTLDELRAVPTVVGVVHGREKVDAVAAALAGGLVDVLVCDDAVARGVLAQPTERAVPA</sequence>
<dbReference type="Gene3D" id="1.10.10.10">
    <property type="entry name" value="Winged helix-like DNA-binding domain superfamily/Winged helix DNA-binding domain"/>
    <property type="match status" value="1"/>
</dbReference>
<gene>
    <name evidence="7" type="ORF">D5H78_01750</name>
</gene>
<dbReference type="InterPro" id="IPR036388">
    <property type="entry name" value="WH-like_DNA-bd_sf"/>
</dbReference>
<dbReference type="RefSeq" id="WP_119948673.1">
    <property type="nucleotide sequence ID" value="NZ_QZEZ01000001.1"/>
</dbReference>
<evidence type="ECO:0000256" key="2">
    <source>
        <dbReference type="ARBA" id="ARBA00023015"/>
    </source>
</evidence>
<keyword evidence="4" id="KW-0804">Transcription</keyword>
<evidence type="ECO:0000256" key="3">
    <source>
        <dbReference type="ARBA" id="ARBA00023125"/>
    </source>
</evidence>
<dbReference type="GO" id="GO:0030246">
    <property type="term" value="F:carbohydrate binding"/>
    <property type="evidence" value="ECO:0007669"/>
    <property type="project" value="InterPro"/>
</dbReference>
<dbReference type="Pfam" id="PF04545">
    <property type="entry name" value="Sigma70_r4"/>
    <property type="match status" value="1"/>
</dbReference>
<dbReference type="GO" id="GO:0003677">
    <property type="term" value="F:DNA binding"/>
    <property type="evidence" value="ECO:0007669"/>
    <property type="project" value="UniProtKB-KW"/>
</dbReference>
<dbReference type="Gene3D" id="3.40.50.1360">
    <property type="match status" value="1"/>
</dbReference>
<dbReference type="InterPro" id="IPR007630">
    <property type="entry name" value="RNA_pol_sigma70_r4"/>
</dbReference>
<dbReference type="GO" id="GO:0003700">
    <property type="term" value="F:DNA-binding transcription factor activity"/>
    <property type="evidence" value="ECO:0007669"/>
    <property type="project" value="InterPro"/>
</dbReference>
<dbReference type="PANTHER" id="PTHR34294">
    <property type="entry name" value="TRANSCRIPTIONAL REGULATOR-RELATED"/>
    <property type="match status" value="1"/>
</dbReference>
<dbReference type="InterPro" id="IPR037171">
    <property type="entry name" value="NagB/RpiA_transferase-like"/>
</dbReference>